<comment type="function">
    <text evidence="5">Functions in brassinosteroid signaling. May function as transcriptional repressor.</text>
</comment>
<dbReference type="PANTHER" id="PTHR31506">
    <property type="entry name" value="BES1/BZR1 HOMOLOG PROTEIN 3-RELATED"/>
    <property type="match status" value="1"/>
</dbReference>
<dbReference type="AlphaFoldDB" id="A0AAD8GP72"/>
<name>A0AAD8GP72_9APIA</name>
<gene>
    <name evidence="8" type="ORF">POM88_054268</name>
</gene>
<dbReference type="EMBL" id="JAUIZM010000031">
    <property type="protein sequence ID" value="KAK1351581.1"/>
    <property type="molecule type" value="Genomic_DNA"/>
</dbReference>
<evidence type="ECO:0000256" key="6">
    <source>
        <dbReference type="SAM" id="MobiDB-lite"/>
    </source>
</evidence>
<dbReference type="InterPro" id="IPR033264">
    <property type="entry name" value="BZR"/>
</dbReference>
<dbReference type="InterPro" id="IPR008540">
    <property type="entry name" value="BES1_N"/>
</dbReference>
<feature type="domain" description="BES1/BZR1 plant transcription factor N-terminal" evidence="7">
    <location>
        <begin position="36"/>
        <end position="133"/>
    </location>
</feature>
<reference evidence="8" key="2">
    <citation type="submission" date="2023-05" db="EMBL/GenBank/DDBJ databases">
        <authorList>
            <person name="Schelkunov M.I."/>
        </authorList>
    </citation>
    <scope>NUCLEOTIDE SEQUENCE</scope>
    <source>
        <strain evidence="8">Hsosn_3</strain>
        <tissue evidence="8">Leaf</tissue>
    </source>
</reference>
<feature type="region of interest" description="Disordered" evidence="6">
    <location>
        <begin position="1"/>
        <end position="21"/>
    </location>
</feature>
<evidence type="ECO:0000256" key="3">
    <source>
        <dbReference type="ARBA" id="ARBA00023125"/>
    </source>
</evidence>
<dbReference type="Pfam" id="PF05687">
    <property type="entry name" value="BES1_N"/>
    <property type="match status" value="1"/>
</dbReference>
<sequence length="160" mass="18331">MVRESGEGLKNGCIKNSHGPWLVHKTTKDGEVVTKYRYPSEKERQNNKQRERRRRSISKKIFAGLRAHGNYQLPKHADSNDLLRALCEEAGWHVDEDGNVHKKEPMLKMPSFINSSFGKDEQFENKKFTNCSESIQAQATNLSIGCSFEDHNINLRLSLS</sequence>
<dbReference type="Proteomes" id="UP001237642">
    <property type="component" value="Unassembled WGS sequence"/>
</dbReference>
<protein>
    <recommendedName>
        <fullName evidence="5">Protein BZR1 homolog</fullName>
    </recommendedName>
    <alternativeName>
        <fullName evidence="5">Protein BRASSINAZOLE-RESISTANT 1 homolog</fullName>
    </alternativeName>
</protein>
<comment type="caution">
    <text evidence="8">The sequence shown here is derived from an EMBL/GenBank/DDBJ whole genome shotgun (WGS) entry which is preliminary data.</text>
</comment>
<keyword evidence="4 5" id="KW-0804">Transcription</keyword>
<evidence type="ECO:0000259" key="7">
    <source>
        <dbReference type="Pfam" id="PF05687"/>
    </source>
</evidence>
<organism evidence="8 9">
    <name type="scientific">Heracleum sosnowskyi</name>
    <dbReference type="NCBI Taxonomy" id="360622"/>
    <lineage>
        <taxon>Eukaryota</taxon>
        <taxon>Viridiplantae</taxon>
        <taxon>Streptophyta</taxon>
        <taxon>Embryophyta</taxon>
        <taxon>Tracheophyta</taxon>
        <taxon>Spermatophyta</taxon>
        <taxon>Magnoliopsida</taxon>
        <taxon>eudicotyledons</taxon>
        <taxon>Gunneridae</taxon>
        <taxon>Pentapetalae</taxon>
        <taxon>asterids</taxon>
        <taxon>campanulids</taxon>
        <taxon>Apiales</taxon>
        <taxon>Apiaceae</taxon>
        <taxon>Apioideae</taxon>
        <taxon>apioid superclade</taxon>
        <taxon>Tordylieae</taxon>
        <taxon>Tordyliinae</taxon>
        <taxon>Heracleum</taxon>
    </lineage>
</organism>
<reference evidence="8" key="1">
    <citation type="submission" date="2023-02" db="EMBL/GenBank/DDBJ databases">
        <title>Genome of toxic invasive species Heracleum sosnowskyi carries increased number of genes despite the absence of recent whole-genome duplications.</title>
        <authorList>
            <person name="Schelkunov M."/>
            <person name="Shtratnikova V."/>
            <person name="Makarenko M."/>
            <person name="Klepikova A."/>
            <person name="Omelchenko D."/>
            <person name="Novikova G."/>
            <person name="Obukhova E."/>
            <person name="Bogdanov V."/>
            <person name="Penin A."/>
            <person name="Logacheva M."/>
        </authorList>
    </citation>
    <scope>NUCLEOTIDE SEQUENCE</scope>
    <source>
        <strain evidence="8">Hsosn_3</strain>
        <tissue evidence="8">Leaf</tissue>
    </source>
</reference>
<evidence type="ECO:0000313" key="8">
    <source>
        <dbReference type="EMBL" id="KAK1351581.1"/>
    </source>
</evidence>
<evidence type="ECO:0000256" key="2">
    <source>
        <dbReference type="ARBA" id="ARBA00023015"/>
    </source>
</evidence>
<evidence type="ECO:0000256" key="5">
    <source>
        <dbReference type="RuleBase" id="RU369040"/>
    </source>
</evidence>
<dbReference type="GO" id="GO:0009742">
    <property type="term" value="P:brassinosteroid mediated signaling pathway"/>
    <property type="evidence" value="ECO:0007669"/>
    <property type="project" value="UniProtKB-UniRule"/>
</dbReference>
<keyword evidence="2 5" id="KW-0805">Transcription regulation</keyword>
<dbReference type="GO" id="GO:0003677">
    <property type="term" value="F:DNA binding"/>
    <property type="evidence" value="ECO:0007669"/>
    <property type="project" value="UniProtKB-UniRule"/>
</dbReference>
<evidence type="ECO:0000313" key="9">
    <source>
        <dbReference type="Proteomes" id="UP001237642"/>
    </source>
</evidence>
<keyword evidence="5" id="KW-1070">Brassinosteroid signaling pathway</keyword>
<keyword evidence="3 5" id="KW-0238">DNA-binding</keyword>
<comment type="similarity">
    <text evidence="1 5">Belongs to the BZR/LAT61 family.</text>
</comment>
<evidence type="ECO:0000256" key="1">
    <source>
        <dbReference type="ARBA" id="ARBA00005909"/>
    </source>
</evidence>
<keyword evidence="9" id="KW-1185">Reference proteome</keyword>
<dbReference type="GO" id="GO:0003700">
    <property type="term" value="F:DNA-binding transcription factor activity"/>
    <property type="evidence" value="ECO:0007669"/>
    <property type="project" value="UniProtKB-UniRule"/>
</dbReference>
<proteinExistence type="inferred from homology"/>
<dbReference type="PANTHER" id="PTHR31506:SF21">
    <property type="entry name" value="PROTEIN BZR1 HOMOLOG"/>
    <property type="match status" value="1"/>
</dbReference>
<dbReference type="GO" id="GO:0006351">
    <property type="term" value="P:DNA-templated transcription"/>
    <property type="evidence" value="ECO:0007669"/>
    <property type="project" value="InterPro"/>
</dbReference>
<accession>A0AAD8GP72</accession>
<evidence type="ECO:0000256" key="4">
    <source>
        <dbReference type="ARBA" id="ARBA00023163"/>
    </source>
</evidence>
<dbReference type="GO" id="GO:0005634">
    <property type="term" value="C:nucleus"/>
    <property type="evidence" value="ECO:0007669"/>
    <property type="project" value="UniProtKB-SubCell"/>
</dbReference>
<comment type="subcellular location">
    <subcellularLocation>
        <location evidence="5">Nucleus</location>
    </subcellularLocation>
</comment>